<dbReference type="EMBL" id="CP039690">
    <property type="protein sequence ID" value="QCI69376.1"/>
    <property type="molecule type" value="Genomic_DNA"/>
</dbReference>
<protein>
    <submittedName>
        <fullName evidence="2">DUF4440 domain-containing protein</fullName>
    </submittedName>
</protein>
<dbReference type="InterPro" id="IPR037401">
    <property type="entry name" value="SnoaL-like"/>
</dbReference>
<evidence type="ECO:0000259" key="1">
    <source>
        <dbReference type="Pfam" id="PF12680"/>
    </source>
</evidence>
<evidence type="ECO:0000313" key="3">
    <source>
        <dbReference type="Proteomes" id="UP000298781"/>
    </source>
</evidence>
<dbReference type="Gene3D" id="3.10.450.50">
    <property type="match status" value="1"/>
</dbReference>
<sequence>MNETFVRAFNTRRLDNLLALYEADATLCVDGMSSHTGTAQIAAVLGDFLQMPGTLTGRNAFCLRHGDVALLRADWTLTGPDGTTTLAGSSAEIVRRQADGTWLYIVDHAVGASLERVG</sequence>
<gene>
    <name evidence="2" type="ORF">E8M01_23630</name>
</gene>
<dbReference type="KEGG" id="pstg:E8M01_23630"/>
<dbReference type="Proteomes" id="UP000298781">
    <property type="component" value="Chromosome"/>
</dbReference>
<reference evidence="2 3" key="1">
    <citation type="submission" date="2019-04" db="EMBL/GenBank/DDBJ databases">
        <title>Phreatobacter aquaticus sp. nov.</title>
        <authorList>
            <person name="Choi A."/>
        </authorList>
    </citation>
    <scope>NUCLEOTIDE SEQUENCE [LARGE SCALE GENOMIC DNA]</scope>
    <source>
        <strain evidence="2 3">KCTC 52518</strain>
    </source>
</reference>
<dbReference type="AlphaFoldDB" id="A0A4D7BK38"/>
<dbReference type="OrthoDB" id="674363at2"/>
<proteinExistence type="predicted"/>
<keyword evidence="3" id="KW-1185">Reference proteome</keyword>
<accession>A0A4D7BK38</accession>
<name>A0A4D7BK38_9HYPH</name>
<evidence type="ECO:0000313" key="2">
    <source>
        <dbReference type="EMBL" id="QCI69376.1"/>
    </source>
</evidence>
<feature type="domain" description="SnoaL-like" evidence="1">
    <location>
        <begin position="3"/>
        <end position="102"/>
    </location>
</feature>
<dbReference type="Pfam" id="PF12680">
    <property type="entry name" value="SnoaL_2"/>
    <property type="match status" value="1"/>
</dbReference>
<dbReference type="SUPFAM" id="SSF54427">
    <property type="entry name" value="NTF2-like"/>
    <property type="match status" value="1"/>
</dbReference>
<organism evidence="2 3">
    <name type="scientific">Phreatobacter stygius</name>
    <dbReference type="NCBI Taxonomy" id="1940610"/>
    <lineage>
        <taxon>Bacteria</taxon>
        <taxon>Pseudomonadati</taxon>
        <taxon>Pseudomonadota</taxon>
        <taxon>Alphaproteobacteria</taxon>
        <taxon>Hyphomicrobiales</taxon>
        <taxon>Phreatobacteraceae</taxon>
        <taxon>Phreatobacter</taxon>
    </lineage>
</organism>
<dbReference type="InterPro" id="IPR032710">
    <property type="entry name" value="NTF2-like_dom_sf"/>
</dbReference>